<keyword evidence="2" id="KW-0813">Transport</keyword>
<dbReference type="Gene3D" id="2.60.120.10">
    <property type="entry name" value="Jelly Rolls"/>
    <property type="match status" value="1"/>
</dbReference>
<evidence type="ECO:0000259" key="9">
    <source>
        <dbReference type="PROSITE" id="PS50042"/>
    </source>
</evidence>
<name>V5WDV0_9SPIO</name>
<dbReference type="PROSITE" id="PS00888">
    <property type="entry name" value="CNMP_BINDING_1"/>
    <property type="match status" value="1"/>
</dbReference>
<dbReference type="InterPro" id="IPR018490">
    <property type="entry name" value="cNMP-bd_dom_sf"/>
</dbReference>
<dbReference type="SUPFAM" id="SSF51206">
    <property type="entry name" value="cAMP-binding domain-like"/>
    <property type="match status" value="1"/>
</dbReference>
<dbReference type="Proteomes" id="UP000018680">
    <property type="component" value="Chromosome"/>
</dbReference>
<dbReference type="SMART" id="SM00100">
    <property type="entry name" value="cNMP"/>
    <property type="match status" value="1"/>
</dbReference>
<gene>
    <name evidence="10" type="ORF">L21SP2_0304</name>
</gene>
<dbReference type="EMBL" id="CP006939">
    <property type="protein sequence ID" value="AHC13744.1"/>
    <property type="molecule type" value="Genomic_DNA"/>
</dbReference>
<feature type="domain" description="Cyclic nucleotide-binding" evidence="9">
    <location>
        <begin position="12"/>
        <end position="115"/>
    </location>
</feature>
<dbReference type="GO" id="GO:0005221">
    <property type="term" value="F:intracellularly cyclic nucleotide-activated monoatomic cation channel activity"/>
    <property type="evidence" value="ECO:0007669"/>
    <property type="project" value="InterPro"/>
</dbReference>
<protein>
    <submittedName>
        <fullName evidence="10">cAMP-binding protein</fullName>
    </submittedName>
</protein>
<dbReference type="PANTHER" id="PTHR45638:SF11">
    <property type="entry name" value="CYCLIC NUCLEOTIDE-GATED CATION CHANNEL SUBUNIT A"/>
    <property type="match status" value="1"/>
</dbReference>
<evidence type="ECO:0000256" key="3">
    <source>
        <dbReference type="ARBA" id="ARBA00022692"/>
    </source>
</evidence>
<proteinExistence type="predicted"/>
<dbReference type="Pfam" id="PF00027">
    <property type="entry name" value="cNMP_binding"/>
    <property type="match status" value="1"/>
</dbReference>
<dbReference type="GO" id="GO:0044877">
    <property type="term" value="F:protein-containing complex binding"/>
    <property type="evidence" value="ECO:0007669"/>
    <property type="project" value="TreeGrafter"/>
</dbReference>
<comment type="subcellular location">
    <subcellularLocation>
        <location evidence="1">Membrane</location>
        <topology evidence="1">Multi-pass membrane protein</topology>
    </subcellularLocation>
</comment>
<dbReference type="eggNOG" id="COG0664">
    <property type="taxonomic scope" value="Bacteria"/>
</dbReference>
<evidence type="ECO:0000313" key="11">
    <source>
        <dbReference type="Proteomes" id="UP000018680"/>
    </source>
</evidence>
<dbReference type="InterPro" id="IPR000595">
    <property type="entry name" value="cNMP-bd_dom"/>
</dbReference>
<keyword evidence="6" id="KW-0472">Membrane</keyword>
<evidence type="ECO:0000256" key="8">
    <source>
        <dbReference type="ARBA" id="ARBA00023303"/>
    </source>
</evidence>
<keyword evidence="8" id="KW-0407">Ion channel</keyword>
<dbReference type="InterPro" id="IPR014710">
    <property type="entry name" value="RmlC-like_jellyroll"/>
</dbReference>
<dbReference type="STRING" id="1307761.L21SP2_0304"/>
<dbReference type="AlphaFoldDB" id="V5WDV0"/>
<reference evidence="10 11" key="1">
    <citation type="journal article" date="2015" name="Stand. Genomic Sci.">
        <title>Complete genome sequence and description of Salinispira pacifica gen. nov., sp. nov., a novel spirochaete isolated form a hypersaline microbial mat.</title>
        <authorList>
            <person name="Ben Hania W."/>
            <person name="Joseph M."/>
            <person name="Schumann P."/>
            <person name="Bunk B."/>
            <person name="Fiebig A."/>
            <person name="Sproer C."/>
            <person name="Klenk H.P."/>
            <person name="Fardeau M.L."/>
            <person name="Spring S."/>
        </authorList>
    </citation>
    <scope>NUCLEOTIDE SEQUENCE [LARGE SCALE GENOMIC DNA]</scope>
    <source>
        <strain evidence="10 11">L21-RPul-D2</strain>
    </source>
</reference>
<evidence type="ECO:0000256" key="5">
    <source>
        <dbReference type="ARBA" id="ARBA00023065"/>
    </source>
</evidence>
<evidence type="ECO:0000256" key="1">
    <source>
        <dbReference type="ARBA" id="ARBA00004141"/>
    </source>
</evidence>
<dbReference type="GO" id="GO:0016020">
    <property type="term" value="C:membrane"/>
    <property type="evidence" value="ECO:0007669"/>
    <property type="project" value="UniProtKB-SubCell"/>
</dbReference>
<keyword evidence="3" id="KW-0812">Transmembrane</keyword>
<keyword evidence="11" id="KW-1185">Reference proteome</keyword>
<dbReference type="PROSITE" id="PS50042">
    <property type="entry name" value="CNMP_BINDING_3"/>
    <property type="match status" value="1"/>
</dbReference>
<evidence type="ECO:0000256" key="7">
    <source>
        <dbReference type="ARBA" id="ARBA00023286"/>
    </source>
</evidence>
<accession>V5WDV0</accession>
<keyword evidence="7" id="KW-1071">Ligand-gated ion channel</keyword>
<organism evidence="10 11">
    <name type="scientific">Salinispira pacifica</name>
    <dbReference type="NCBI Taxonomy" id="1307761"/>
    <lineage>
        <taxon>Bacteria</taxon>
        <taxon>Pseudomonadati</taxon>
        <taxon>Spirochaetota</taxon>
        <taxon>Spirochaetia</taxon>
        <taxon>Spirochaetales</taxon>
        <taxon>Spirochaetaceae</taxon>
        <taxon>Salinispira</taxon>
    </lineage>
</organism>
<dbReference type="KEGG" id="slr:L21SP2_0304"/>
<evidence type="ECO:0000256" key="6">
    <source>
        <dbReference type="ARBA" id="ARBA00023136"/>
    </source>
</evidence>
<dbReference type="CDD" id="cd00038">
    <property type="entry name" value="CAP_ED"/>
    <property type="match status" value="1"/>
</dbReference>
<keyword evidence="5" id="KW-0406">Ion transport</keyword>
<dbReference type="HOGENOM" id="CLU_075053_16_0_12"/>
<dbReference type="InterPro" id="IPR050866">
    <property type="entry name" value="CNG_cation_channel"/>
</dbReference>
<keyword evidence="4" id="KW-1133">Transmembrane helix</keyword>
<sequence>MNDYKVLEQVSLFQNLEARYLKTIYKACTKRSFSPGDALVEQGTSGVGLFIIQSGSVKVQKTTESGEHLDVATHGSGEVIGEFSVLDGAPRTADVIAVKETECLLLSSWSFQAILKSHPEVALGILPLVVQRFRETNDALMKCKGNG</sequence>
<dbReference type="InterPro" id="IPR018488">
    <property type="entry name" value="cNMP-bd_CS"/>
</dbReference>
<dbReference type="PANTHER" id="PTHR45638">
    <property type="entry name" value="CYCLIC NUCLEOTIDE-GATED CATION CHANNEL SUBUNIT A"/>
    <property type="match status" value="1"/>
</dbReference>
<evidence type="ECO:0000313" key="10">
    <source>
        <dbReference type="EMBL" id="AHC13744.1"/>
    </source>
</evidence>
<dbReference type="RefSeq" id="WP_024266677.1">
    <property type="nucleotide sequence ID" value="NC_023035.1"/>
</dbReference>
<evidence type="ECO:0000256" key="4">
    <source>
        <dbReference type="ARBA" id="ARBA00022989"/>
    </source>
</evidence>
<evidence type="ECO:0000256" key="2">
    <source>
        <dbReference type="ARBA" id="ARBA00022448"/>
    </source>
</evidence>
<dbReference type="PROSITE" id="PS00889">
    <property type="entry name" value="CNMP_BINDING_2"/>
    <property type="match status" value="1"/>
</dbReference>